<proteinExistence type="predicted"/>
<dbReference type="EMBL" id="DPRK01000021">
    <property type="protein sequence ID" value="HCY80369.1"/>
    <property type="molecule type" value="Genomic_DNA"/>
</dbReference>
<dbReference type="Proteomes" id="UP000263268">
    <property type="component" value="Unassembled WGS sequence"/>
</dbReference>
<dbReference type="InterPro" id="IPR046219">
    <property type="entry name" value="DUF6252"/>
</dbReference>
<protein>
    <submittedName>
        <fullName evidence="1">Uncharacterized protein</fullName>
    </submittedName>
</protein>
<dbReference type="AlphaFoldDB" id="A0A3D6BQ93"/>
<reference evidence="1 2" key="1">
    <citation type="journal article" date="2018" name="Nat. Biotechnol.">
        <title>A standardized bacterial taxonomy based on genome phylogeny substantially revises the tree of life.</title>
        <authorList>
            <person name="Parks D.H."/>
            <person name="Chuvochina M."/>
            <person name="Waite D.W."/>
            <person name="Rinke C."/>
            <person name="Skarshewski A."/>
            <person name="Chaumeil P.A."/>
            <person name="Hugenholtz P."/>
        </authorList>
    </citation>
    <scope>NUCLEOTIDE SEQUENCE [LARGE SCALE GENOMIC DNA]</scope>
    <source>
        <strain evidence="1">UBA10227</strain>
    </source>
</reference>
<dbReference type="Pfam" id="PF19765">
    <property type="entry name" value="DUF6252"/>
    <property type="match status" value="1"/>
</dbReference>
<evidence type="ECO:0000313" key="1">
    <source>
        <dbReference type="EMBL" id="HCY80369.1"/>
    </source>
</evidence>
<comment type="caution">
    <text evidence="1">The sequence shown here is derived from an EMBL/GenBank/DDBJ whole genome shotgun (WGS) entry which is preliminary data.</text>
</comment>
<sequence>MACSNDDDSNDNTGMEDIPIPLNEMSFDISGAVEGSKSGYCYVVIVGESSYMVSSNDGTSAADQTFGITLYKDFEEDPVGNPAPGTYPIGTVVDVSGIDGFWVVYTDTQNDTEFGSGTDAVSGSLTIISNTNNELKGTFEFTATNNQTGESIQVTNGKFSAAID</sequence>
<accession>A0A3D6BQ93</accession>
<name>A0A3D6BQ93_9FLAO</name>
<gene>
    <name evidence="1" type="ORF">DHV22_01545</name>
</gene>
<evidence type="ECO:0000313" key="2">
    <source>
        <dbReference type="Proteomes" id="UP000263268"/>
    </source>
</evidence>
<organism evidence="1 2">
    <name type="scientific">Xanthomarina gelatinilytica</name>
    <dbReference type="NCBI Taxonomy" id="1137281"/>
    <lineage>
        <taxon>Bacteria</taxon>
        <taxon>Pseudomonadati</taxon>
        <taxon>Bacteroidota</taxon>
        <taxon>Flavobacteriia</taxon>
        <taxon>Flavobacteriales</taxon>
        <taxon>Flavobacteriaceae</taxon>
        <taxon>Xanthomarina</taxon>
    </lineage>
</organism>